<evidence type="ECO:0000313" key="3">
    <source>
        <dbReference type="EMBL" id="KAI9160739.1"/>
    </source>
</evidence>
<feature type="region of interest" description="Disordered" evidence="1">
    <location>
        <begin position="1"/>
        <end position="38"/>
    </location>
</feature>
<evidence type="ECO:0000313" key="4">
    <source>
        <dbReference type="Proteomes" id="UP001064489"/>
    </source>
</evidence>
<dbReference type="EMBL" id="JAJSOW010000106">
    <property type="protein sequence ID" value="KAI9160739.1"/>
    <property type="molecule type" value="Genomic_DNA"/>
</dbReference>
<organism evidence="3 4">
    <name type="scientific">Acer negundo</name>
    <name type="common">Box elder</name>
    <dbReference type="NCBI Taxonomy" id="4023"/>
    <lineage>
        <taxon>Eukaryota</taxon>
        <taxon>Viridiplantae</taxon>
        <taxon>Streptophyta</taxon>
        <taxon>Embryophyta</taxon>
        <taxon>Tracheophyta</taxon>
        <taxon>Spermatophyta</taxon>
        <taxon>Magnoliopsida</taxon>
        <taxon>eudicotyledons</taxon>
        <taxon>Gunneridae</taxon>
        <taxon>Pentapetalae</taxon>
        <taxon>rosids</taxon>
        <taxon>malvids</taxon>
        <taxon>Sapindales</taxon>
        <taxon>Sapindaceae</taxon>
        <taxon>Hippocastanoideae</taxon>
        <taxon>Acereae</taxon>
        <taxon>Acer</taxon>
    </lineage>
</organism>
<keyword evidence="2" id="KW-0812">Transmembrane</keyword>
<accession>A0AAD5IH01</accession>
<feature type="transmembrane region" description="Helical" evidence="2">
    <location>
        <begin position="119"/>
        <end position="143"/>
    </location>
</feature>
<keyword evidence="2" id="KW-1133">Transmembrane helix</keyword>
<evidence type="ECO:0000256" key="2">
    <source>
        <dbReference type="SAM" id="Phobius"/>
    </source>
</evidence>
<name>A0AAD5IH01_ACENE</name>
<keyword evidence="2" id="KW-0472">Membrane</keyword>
<sequence length="144" mass="16385">MDGEKIRRRERGRDEKEERRRANEKERSEEQMRRGESSVGRLLDKDAILVVEDDADIVSVAIGPTLTVLEGFSCIPDSTTTKESLEMVHYKYGIPKKIKRGSTPTLPLTVTFPFMYPRLAIVFGFYFTPLCAVHSSLSSLLLFN</sequence>
<dbReference type="Proteomes" id="UP001064489">
    <property type="component" value="Chromosome 2"/>
</dbReference>
<keyword evidence="4" id="KW-1185">Reference proteome</keyword>
<dbReference type="AlphaFoldDB" id="A0AAD5IH01"/>
<reference evidence="3" key="1">
    <citation type="journal article" date="2022" name="Plant J.">
        <title>Strategies of tolerance reflected in two North American maple genomes.</title>
        <authorList>
            <person name="McEvoy S.L."/>
            <person name="Sezen U.U."/>
            <person name="Trouern-Trend A."/>
            <person name="McMahon S.M."/>
            <person name="Schaberg P.G."/>
            <person name="Yang J."/>
            <person name="Wegrzyn J.L."/>
            <person name="Swenson N.G."/>
        </authorList>
    </citation>
    <scope>NUCLEOTIDE SEQUENCE</scope>
    <source>
        <strain evidence="3">91603</strain>
    </source>
</reference>
<gene>
    <name evidence="3" type="ORF">LWI28_011081</name>
</gene>
<protein>
    <submittedName>
        <fullName evidence="3">Uncharacterized protein</fullName>
    </submittedName>
</protein>
<comment type="caution">
    <text evidence="3">The sequence shown here is derived from an EMBL/GenBank/DDBJ whole genome shotgun (WGS) entry which is preliminary data.</text>
</comment>
<reference evidence="3" key="2">
    <citation type="submission" date="2023-02" db="EMBL/GenBank/DDBJ databases">
        <authorList>
            <person name="Swenson N.G."/>
            <person name="Wegrzyn J.L."/>
            <person name="Mcevoy S.L."/>
        </authorList>
    </citation>
    <scope>NUCLEOTIDE SEQUENCE</scope>
    <source>
        <strain evidence="3">91603</strain>
        <tissue evidence="3">Leaf</tissue>
    </source>
</reference>
<proteinExistence type="predicted"/>
<evidence type="ECO:0000256" key="1">
    <source>
        <dbReference type="SAM" id="MobiDB-lite"/>
    </source>
</evidence>